<keyword evidence="3" id="KW-0227">DNA damage</keyword>
<dbReference type="OrthoDB" id="262529at2759"/>
<dbReference type="PANTHER" id="PTHR23240">
    <property type="entry name" value="DNA CROSS-LINK REPAIR PROTEIN PSO2/SNM1-RELATED"/>
    <property type="match status" value="1"/>
</dbReference>
<dbReference type="InterPro" id="IPR036866">
    <property type="entry name" value="RibonucZ/Hydroxyglut_hydro"/>
</dbReference>
<feature type="region of interest" description="Disordered" evidence="6">
    <location>
        <begin position="114"/>
        <end position="214"/>
    </location>
</feature>
<dbReference type="SUPFAM" id="SSF56281">
    <property type="entry name" value="Metallo-hydrolase/oxidoreductase"/>
    <property type="match status" value="1"/>
</dbReference>
<protein>
    <submittedName>
        <fullName evidence="9">Uncharacterized protein LOC101901678</fullName>
    </submittedName>
</protein>
<feature type="compositionally biased region" description="Polar residues" evidence="6">
    <location>
        <begin position="239"/>
        <end position="253"/>
    </location>
</feature>
<feature type="compositionally biased region" description="Basic residues" evidence="6">
    <location>
        <begin position="284"/>
        <end position="294"/>
    </location>
</feature>
<feature type="compositionally biased region" description="Low complexity" evidence="6">
    <location>
        <begin position="267"/>
        <end position="283"/>
    </location>
</feature>
<keyword evidence="8" id="KW-1185">Reference proteome</keyword>
<accession>A0A9J7D433</accession>
<dbReference type="RefSeq" id="XP_011290332.2">
    <property type="nucleotide sequence ID" value="XM_011292030.3"/>
</dbReference>
<dbReference type="CDD" id="cd16273">
    <property type="entry name" value="SNM1A-1C-like_MBL-fold"/>
    <property type="match status" value="1"/>
</dbReference>
<reference evidence="9" key="1">
    <citation type="submission" date="2025-08" db="UniProtKB">
        <authorList>
            <consortium name="RefSeq"/>
        </authorList>
    </citation>
    <scope>IDENTIFICATION</scope>
    <source>
        <strain evidence="9">Aabys</strain>
        <tissue evidence="9">Whole body</tissue>
    </source>
</reference>
<dbReference type="GeneID" id="101901678"/>
<dbReference type="VEuPathDB" id="VectorBase:MDOA005846"/>
<feature type="region of interest" description="Disordered" evidence="6">
    <location>
        <begin position="236"/>
        <end position="297"/>
    </location>
</feature>
<comment type="similarity">
    <text evidence="2">Belongs to the DNA repair metallo-beta-lactamase (DRMBL) family.</text>
</comment>
<sequence>MIQKPPLLKLRNLKELQCSQKLKAEAETQPPETPAKQKKSVLRKAASTATKKKVKLEEQNNSTPPEGLPDVVVQAQQPPPTTGKRTKSARKEPPPNQLRINAFFKTCEKTYRIEPLKEEPTPFRKAATEVKKLETDKKTAQRGNFRSKLTGRKRLFVDDEDDDALDKKPQSKKSSPNRRTRKTNTMPNNNSDCVNLISDSEVEEEEEDKQVDSKTCLNIKPELISPIGSNQIVKHEYSSDNNSKHSTTTSTVSRPKVFDSGTSGVNKPISKTPSRSSKTSSSKKTPHSSRRKPKPCPPYKIVEGTSFAVDAFQYGYIEGVDYYFLTHFHADHYIGLTRKFAKPLYMSSITARLVRTFIPIEEKYIHELPLNEPVEIDDIQVTALDANHCPGAIMLMFQSKKPERCILHTGDFRAYHGMEEGHVFWNNTIDTIYLDTTYLSEKYAFCTQYESIDRAKHLIDAFRQKHSEKRILYVCGSYVIGKEKFWSSLAEEYDLKVWTEENRSKALRAIDVEKYGGLLVESPRQAQMHVISMGKISYLSLVEYFSSYEQDYDILLAIRPSGWEKDTRPQYRGKINIIGIEYSEHSSYKELKRFVRFLKPQKVISTVPVGRDLMVTANVPENWYKYEKLQISTNYQPRIDQYCGRATPQRKQILLRKAKMNSEDLEKFVSPLKQRSKEINNNNKIDKDDDDDVGNEDEPEIHYFPSESASAYEFDPPLKLKKSEKTGKIKKEKVSPKKEVKIKANGAGGSPCKKAIKKSQKKMANETSNDVVLSQTLKEGESCSLFITNSSDYFETTKPVVKTRGNRRRISSSSSEEFEVSQKRQPRVNGKSKTLQTIDEEPSKSIKIGDQDKKKAENVIEFWLDGPSTSKEAAKWNNPLLKSSTTSTSSHEDTTSTLRFPREKPARNEEIPASQNTLDLENTHRPLRDKFKYLSLPDIVPASQTSKDLESTPRPLRNKVAWREFAKTDNEIIPASQTTADLANTPRPIRNKRKNSKASGQNSSDSCSSPPKRILNSSPENDVDYNFEEKNHHRPPSSPAPAQLNASQILTKIPNKEEEEAEDIDIYNTSQLISKVVALADKKVDTSVDHIPPELLSDPDADDDWME</sequence>
<evidence type="ECO:0000313" key="9">
    <source>
        <dbReference type="RefSeq" id="XP_011290332.2"/>
    </source>
</evidence>
<dbReference type="Gene3D" id="3.40.50.12650">
    <property type="match status" value="1"/>
</dbReference>
<evidence type="ECO:0000313" key="8">
    <source>
        <dbReference type="Proteomes" id="UP001652621"/>
    </source>
</evidence>
<evidence type="ECO:0000256" key="6">
    <source>
        <dbReference type="SAM" id="MobiDB-lite"/>
    </source>
</evidence>
<feature type="compositionally biased region" description="Acidic residues" evidence="6">
    <location>
        <begin position="1097"/>
        <end position="1107"/>
    </location>
</feature>
<dbReference type="Pfam" id="PF07522">
    <property type="entry name" value="DRMBL"/>
    <property type="match status" value="1"/>
</dbReference>
<feature type="region of interest" description="Disordered" evidence="6">
    <location>
        <begin position="669"/>
        <end position="699"/>
    </location>
</feature>
<evidence type="ECO:0000256" key="2">
    <source>
        <dbReference type="ARBA" id="ARBA00010304"/>
    </source>
</evidence>
<keyword evidence="4" id="KW-0234">DNA repair</keyword>
<dbReference type="VEuPathDB" id="VectorBase:MDOMA2_020853"/>
<feature type="compositionally biased region" description="Polar residues" evidence="6">
    <location>
        <begin position="997"/>
        <end position="1020"/>
    </location>
</feature>
<dbReference type="Proteomes" id="UP001652621">
    <property type="component" value="Unplaced"/>
</dbReference>
<dbReference type="Gene3D" id="3.60.15.10">
    <property type="entry name" value="Ribonuclease Z/Hydroxyacylglutathione hydrolase-like"/>
    <property type="match status" value="1"/>
</dbReference>
<dbReference type="SMART" id="SM00849">
    <property type="entry name" value="Lactamase_B"/>
    <property type="match status" value="1"/>
</dbReference>
<dbReference type="InterPro" id="IPR011084">
    <property type="entry name" value="DRMBL"/>
</dbReference>
<dbReference type="eggNOG" id="KOG1361">
    <property type="taxonomic scope" value="Eukaryota"/>
</dbReference>
<name>A0A9J7D433_MUSDO</name>
<gene>
    <name evidence="9" type="primary">LOC101901678</name>
</gene>
<feature type="region of interest" description="Disordered" evidence="6">
    <location>
        <begin position="804"/>
        <end position="852"/>
    </location>
</feature>
<evidence type="ECO:0000256" key="1">
    <source>
        <dbReference type="ARBA" id="ARBA00004123"/>
    </source>
</evidence>
<organism evidence="8 9">
    <name type="scientific">Musca domestica</name>
    <name type="common">House fly</name>
    <dbReference type="NCBI Taxonomy" id="7370"/>
    <lineage>
        <taxon>Eukaryota</taxon>
        <taxon>Metazoa</taxon>
        <taxon>Ecdysozoa</taxon>
        <taxon>Arthropoda</taxon>
        <taxon>Hexapoda</taxon>
        <taxon>Insecta</taxon>
        <taxon>Pterygota</taxon>
        <taxon>Neoptera</taxon>
        <taxon>Endopterygota</taxon>
        <taxon>Diptera</taxon>
        <taxon>Brachycera</taxon>
        <taxon>Muscomorpha</taxon>
        <taxon>Muscoidea</taxon>
        <taxon>Muscidae</taxon>
        <taxon>Musca</taxon>
    </lineage>
</organism>
<feature type="domain" description="Metallo-beta-lactamase" evidence="7">
    <location>
        <begin position="295"/>
        <end position="477"/>
    </location>
</feature>
<evidence type="ECO:0000256" key="4">
    <source>
        <dbReference type="ARBA" id="ARBA00023204"/>
    </source>
</evidence>
<keyword evidence="5" id="KW-0539">Nucleus</keyword>
<dbReference type="PANTHER" id="PTHR23240:SF6">
    <property type="entry name" value="DNA CROSS-LINK REPAIR 1A PROTEIN"/>
    <property type="match status" value="1"/>
</dbReference>
<feature type="compositionally biased region" description="Basic and acidic residues" evidence="6">
    <location>
        <begin position="841"/>
        <end position="852"/>
    </location>
</feature>
<feature type="compositionally biased region" description="Basic and acidic residues" evidence="6">
    <location>
        <begin position="890"/>
        <end position="910"/>
    </location>
</feature>
<feature type="region of interest" description="Disordered" evidence="6">
    <location>
        <begin position="870"/>
        <end position="924"/>
    </location>
</feature>
<feature type="region of interest" description="Disordered" evidence="6">
    <location>
        <begin position="21"/>
        <end position="100"/>
    </location>
</feature>
<feature type="compositionally biased region" description="Basic and acidic residues" evidence="6">
    <location>
        <begin position="726"/>
        <end position="742"/>
    </location>
</feature>
<evidence type="ECO:0000259" key="7">
    <source>
        <dbReference type="SMART" id="SM00849"/>
    </source>
</evidence>
<feature type="compositionally biased region" description="Acidic residues" evidence="6">
    <location>
        <begin position="688"/>
        <end position="699"/>
    </location>
</feature>
<feature type="compositionally biased region" description="Acidic residues" evidence="6">
    <location>
        <begin position="200"/>
        <end position="209"/>
    </location>
</feature>
<feature type="region of interest" description="Disordered" evidence="6">
    <location>
        <begin position="726"/>
        <end position="765"/>
    </location>
</feature>
<feature type="compositionally biased region" description="Basic and acidic residues" evidence="6">
    <location>
        <begin position="114"/>
        <end position="139"/>
    </location>
</feature>
<feature type="region of interest" description="Disordered" evidence="6">
    <location>
        <begin position="972"/>
        <end position="1062"/>
    </location>
</feature>
<dbReference type="STRING" id="7370.A0A1I8MKH1"/>
<evidence type="ECO:0000256" key="5">
    <source>
        <dbReference type="ARBA" id="ARBA00023242"/>
    </source>
</evidence>
<proteinExistence type="inferred from homology"/>
<dbReference type="InterPro" id="IPR001279">
    <property type="entry name" value="Metallo-B-lactamas"/>
</dbReference>
<comment type="subcellular location">
    <subcellularLocation>
        <location evidence="1">Nucleus</location>
    </subcellularLocation>
</comment>
<dbReference type="Pfam" id="PF12706">
    <property type="entry name" value="Lactamase_B_2"/>
    <property type="match status" value="1"/>
</dbReference>
<evidence type="ECO:0000256" key="3">
    <source>
        <dbReference type="ARBA" id="ARBA00022763"/>
    </source>
</evidence>
<feature type="compositionally biased region" description="Polar residues" evidence="6">
    <location>
        <begin position="183"/>
        <end position="193"/>
    </location>
</feature>
<feature type="region of interest" description="Disordered" evidence="6">
    <location>
        <begin position="1084"/>
        <end position="1107"/>
    </location>
</feature>